<dbReference type="Gene3D" id="1.25.40.10">
    <property type="entry name" value="Tetratricopeptide repeat domain"/>
    <property type="match status" value="2"/>
</dbReference>
<evidence type="ECO:0000256" key="5">
    <source>
        <dbReference type="ARBA" id="ARBA00038253"/>
    </source>
</evidence>
<keyword evidence="3" id="KW-0677">Repeat</keyword>
<feature type="repeat" description="TPR" evidence="6">
    <location>
        <begin position="136"/>
        <end position="169"/>
    </location>
</feature>
<comment type="similarity">
    <text evidence="5">Belongs to the Rap family.</text>
</comment>
<sequence length="477" mass="55576">MNPDIGKMKKLFLYIVWLFGILPLMAQTRHAASAPQKKIDSLRSVLETSRAGDTTYIKVLNNIGKVYLSFDDAKAMEYSQQALLMSEVNQYPRGSMVSNMNIGRILEKQRMFDKSIACYQKAANLAQKLSYFKEYAYALHSMGGIYFNKKEYPQALHAYQQALEVSESLHDTEEIIRLLNNIGYSYVLINESDNALIYLEKALAEKERLNKTELFPTTLNNIAICYQRKKEYHKAIALSLRSLQIAQQYKQWIRIKEASLTLSELYAAIDDYKQAFYYRSLQVEATDTLFSDNQTQTIADISTRYEVAQKEEHIAHLTKERHLQLTIFGLISILLASLAILFYYQKQRHQRLIQLLGKRNEEIEEQKKELKLLNDTLYSVNQNLEELVIRRTQDLQKQNEQLREYAFINSHKLRLYVSRLQGLLNIMPFEDDSTGFNQLIDHLVTSTEELDKLTREISRLLEEKGGFDRHDLSDVKE</sequence>
<protein>
    <submittedName>
        <fullName evidence="9">Tetratricopeptide repeat protein</fullName>
    </submittedName>
</protein>
<feature type="transmembrane region" description="Helical" evidence="8">
    <location>
        <begin position="325"/>
        <end position="344"/>
    </location>
</feature>
<evidence type="ECO:0000256" key="1">
    <source>
        <dbReference type="ARBA" id="ARBA00004496"/>
    </source>
</evidence>
<feature type="coiled-coil region" evidence="7">
    <location>
        <begin position="346"/>
        <end position="401"/>
    </location>
</feature>
<keyword evidence="10" id="KW-1185">Reference proteome</keyword>
<evidence type="ECO:0000256" key="3">
    <source>
        <dbReference type="ARBA" id="ARBA00022737"/>
    </source>
</evidence>
<comment type="caution">
    <text evidence="9">The sequence shown here is derived from an EMBL/GenBank/DDBJ whole genome shotgun (WGS) entry which is preliminary data.</text>
</comment>
<evidence type="ECO:0000256" key="8">
    <source>
        <dbReference type="SAM" id="Phobius"/>
    </source>
</evidence>
<evidence type="ECO:0000256" key="4">
    <source>
        <dbReference type="ARBA" id="ARBA00022803"/>
    </source>
</evidence>
<evidence type="ECO:0000256" key="2">
    <source>
        <dbReference type="ARBA" id="ARBA00022490"/>
    </source>
</evidence>
<accession>A0AAE3UFY0</accession>
<keyword evidence="2" id="KW-0963">Cytoplasm</keyword>
<keyword evidence="8" id="KW-0812">Transmembrane</keyword>
<dbReference type="PROSITE" id="PS50005">
    <property type="entry name" value="TPR"/>
    <property type="match status" value="1"/>
</dbReference>
<evidence type="ECO:0000256" key="6">
    <source>
        <dbReference type="PROSITE-ProRule" id="PRU00339"/>
    </source>
</evidence>
<proteinExistence type="inferred from homology"/>
<keyword evidence="4 6" id="KW-0802">TPR repeat</keyword>
<dbReference type="PANTHER" id="PTHR46630:SF1">
    <property type="entry name" value="TETRATRICOPEPTIDE REPEAT PROTEIN 29"/>
    <property type="match status" value="1"/>
</dbReference>
<dbReference type="Proteomes" id="UP001232063">
    <property type="component" value="Unassembled WGS sequence"/>
</dbReference>
<dbReference type="GO" id="GO:0005737">
    <property type="term" value="C:cytoplasm"/>
    <property type="evidence" value="ECO:0007669"/>
    <property type="project" value="UniProtKB-SubCell"/>
</dbReference>
<organism evidence="9 10">
    <name type="scientific">Xanthocytophaga agilis</name>
    <dbReference type="NCBI Taxonomy" id="3048010"/>
    <lineage>
        <taxon>Bacteria</taxon>
        <taxon>Pseudomonadati</taxon>
        <taxon>Bacteroidota</taxon>
        <taxon>Cytophagia</taxon>
        <taxon>Cytophagales</taxon>
        <taxon>Rhodocytophagaceae</taxon>
        <taxon>Xanthocytophaga</taxon>
    </lineage>
</organism>
<dbReference type="EMBL" id="JASJOU010000002">
    <property type="protein sequence ID" value="MDJ1501063.1"/>
    <property type="molecule type" value="Genomic_DNA"/>
</dbReference>
<reference evidence="9" key="1">
    <citation type="submission" date="2023-05" db="EMBL/GenBank/DDBJ databases">
        <authorList>
            <person name="Zhang X."/>
        </authorList>
    </citation>
    <scope>NUCLEOTIDE SEQUENCE</scope>
    <source>
        <strain evidence="9">BD1B2-1</strain>
    </source>
</reference>
<dbReference type="Pfam" id="PF13424">
    <property type="entry name" value="TPR_12"/>
    <property type="match status" value="2"/>
</dbReference>
<dbReference type="AlphaFoldDB" id="A0AAE3UFY0"/>
<dbReference type="InterPro" id="IPR011990">
    <property type="entry name" value="TPR-like_helical_dom_sf"/>
</dbReference>
<dbReference type="SUPFAM" id="SSF48452">
    <property type="entry name" value="TPR-like"/>
    <property type="match status" value="1"/>
</dbReference>
<dbReference type="SMART" id="SM00028">
    <property type="entry name" value="TPR"/>
    <property type="match status" value="5"/>
</dbReference>
<gene>
    <name evidence="9" type="ORF">QNI22_10405</name>
</gene>
<name>A0AAE3UFY0_9BACT</name>
<evidence type="ECO:0000313" key="10">
    <source>
        <dbReference type="Proteomes" id="UP001232063"/>
    </source>
</evidence>
<evidence type="ECO:0000313" key="9">
    <source>
        <dbReference type="EMBL" id="MDJ1501063.1"/>
    </source>
</evidence>
<dbReference type="InterPro" id="IPR019734">
    <property type="entry name" value="TPR_rpt"/>
</dbReference>
<evidence type="ECO:0000256" key="7">
    <source>
        <dbReference type="SAM" id="Coils"/>
    </source>
</evidence>
<dbReference type="Pfam" id="PF13181">
    <property type="entry name" value="TPR_8"/>
    <property type="match status" value="1"/>
</dbReference>
<keyword evidence="8" id="KW-0472">Membrane</keyword>
<keyword evidence="7" id="KW-0175">Coiled coil</keyword>
<dbReference type="PANTHER" id="PTHR46630">
    <property type="entry name" value="TETRATRICOPEPTIDE REPEAT PROTEIN 29"/>
    <property type="match status" value="1"/>
</dbReference>
<comment type="subcellular location">
    <subcellularLocation>
        <location evidence="1">Cytoplasm</location>
    </subcellularLocation>
</comment>
<dbReference type="PROSITE" id="PS50293">
    <property type="entry name" value="TPR_REGION"/>
    <property type="match status" value="1"/>
</dbReference>
<dbReference type="InterPro" id="IPR051476">
    <property type="entry name" value="Bac_ResReg_Asp_Phosphatase"/>
</dbReference>
<keyword evidence="8" id="KW-1133">Transmembrane helix</keyword>